<comment type="subcellular location">
    <subcellularLocation>
        <location evidence="1">Nucleus</location>
        <location evidence="1">Nuclear pore complex</location>
    </subcellularLocation>
</comment>
<evidence type="ECO:0000256" key="4">
    <source>
        <dbReference type="ARBA" id="ARBA00022816"/>
    </source>
</evidence>
<keyword evidence="3" id="KW-0813">Transport</keyword>
<dbReference type="Gene3D" id="1.25.40.510">
    <property type="entry name" value="GLE1-like"/>
    <property type="match status" value="1"/>
</dbReference>
<evidence type="ECO:0000256" key="3">
    <source>
        <dbReference type="ARBA" id="ARBA00022448"/>
    </source>
</evidence>
<keyword evidence="15" id="KW-1185">Reference proteome</keyword>
<evidence type="ECO:0000313" key="15">
    <source>
        <dbReference type="Proteomes" id="UP001152798"/>
    </source>
</evidence>
<dbReference type="EMBL" id="OV725082">
    <property type="protein sequence ID" value="CAH1405014.1"/>
    <property type="molecule type" value="Genomic_DNA"/>
</dbReference>
<keyword evidence="7" id="KW-0906">Nuclear pore complex</keyword>
<evidence type="ECO:0000256" key="11">
    <source>
        <dbReference type="ARBA" id="ARBA00029983"/>
    </source>
</evidence>
<keyword evidence="6" id="KW-0811">Translocation</keyword>
<keyword evidence="8" id="KW-0539">Nucleus</keyword>
<dbReference type="InterPro" id="IPR012476">
    <property type="entry name" value="GLE1"/>
</dbReference>
<dbReference type="GO" id="GO:0005543">
    <property type="term" value="F:phospholipid binding"/>
    <property type="evidence" value="ECO:0007669"/>
    <property type="project" value="TreeGrafter"/>
</dbReference>
<evidence type="ECO:0000256" key="8">
    <source>
        <dbReference type="ARBA" id="ARBA00023242"/>
    </source>
</evidence>
<dbReference type="GO" id="GO:0016973">
    <property type="term" value="P:poly(A)+ mRNA export from nucleus"/>
    <property type="evidence" value="ECO:0007669"/>
    <property type="project" value="InterPro"/>
</dbReference>
<reference evidence="14" key="1">
    <citation type="submission" date="2022-01" db="EMBL/GenBank/DDBJ databases">
        <authorList>
            <person name="King R."/>
        </authorList>
    </citation>
    <scope>NUCLEOTIDE SEQUENCE</scope>
</reference>
<evidence type="ECO:0000256" key="7">
    <source>
        <dbReference type="ARBA" id="ARBA00023132"/>
    </source>
</evidence>
<keyword evidence="5" id="KW-0653">Protein transport</keyword>
<evidence type="ECO:0000256" key="13">
    <source>
        <dbReference type="SAM" id="MobiDB-lite"/>
    </source>
</evidence>
<evidence type="ECO:0000256" key="12">
    <source>
        <dbReference type="ARBA" id="ARBA00030897"/>
    </source>
</evidence>
<comment type="function">
    <text evidence="9">Required for the export of mRNAs containing poly(A) tails from the nucleus into the cytoplasm. May be involved in the terminal step of the mRNA transport through the nuclear pore complex (NPC).</text>
</comment>
<evidence type="ECO:0000256" key="10">
    <source>
        <dbReference type="ARBA" id="ARBA00026227"/>
    </source>
</evidence>
<feature type="region of interest" description="Disordered" evidence="13">
    <location>
        <begin position="328"/>
        <end position="358"/>
    </location>
</feature>
<name>A0A9P0HMU9_NEZVI</name>
<evidence type="ECO:0000313" key="14">
    <source>
        <dbReference type="EMBL" id="CAH1405014.1"/>
    </source>
</evidence>
<dbReference type="GO" id="GO:0000822">
    <property type="term" value="F:inositol hexakisphosphate binding"/>
    <property type="evidence" value="ECO:0007669"/>
    <property type="project" value="TreeGrafter"/>
</dbReference>
<dbReference type="GO" id="GO:0044614">
    <property type="term" value="C:nuclear pore cytoplasmic filaments"/>
    <property type="evidence" value="ECO:0007669"/>
    <property type="project" value="TreeGrafter"/>
</dbReference>
<dbReference type="PANTHER" id="PTHR12960:SF0">
    <property type="entry name" value="MRNA EXPORT FACTOR GLE1"/>
    <property type="match status" value="1"/>
</dbReference>
<accession>A0A9P0HMU9</accession>
<comment type="similarity">
    <text evidence="2">Belongs to the GLE1 family.</text>
</comment>
<evidence type="ECO:0000256" key="1">
    <source>
        <dbReference type="ARBA" id="ARBA00004567"/>
    </source>
</evidence>
<dbReference type="GO" id="GO:0015031">
    <property type="term" value="P:protein transport"/>
    <property type="evidence" value="ECO:0007669"/>
    <property type="project" value="UniProtKB-KW"/>
</dbReference>
<dbReference type="Pfam" id="PF07817">
    <property type="entry name" value="GLE1"/>
    <property type="match status" value="1"/>
</dbReference>
<evidence type="ECO:0000256" key="6">
    <source>
        <dbReference type="ARBA" id="ARBA00023010"/>
    </source>
</evidence>
<keyword evidence="4" id="KW-0509">mRNA transport</keyword>
<dbReference type="PANTHER" id="PTHR12960">
    <property type="entry name" value="GLE-1-RELATED"/>
    <property type="match status" value="1"/>
</dbReference>
<evidence type="ECO:0000256" key="5">
    <source>
        <dbReference type="ARBA" id="ARBA00022927"/>
    </source>
</evidence>
<dbReference type="GO" id="GO:0031369">
    <property type="term" value="F:translation initiation factor binding"/>
    <property type="evidence" value="ECO:0007669"/>
    <property type="project" value="TreeGrafter"/>
</dbReference>
<gene>
    <name evidence="14" type="ORF">NEZAVI_LOCUS13313</name>
</gene>
<dbReference type="InterPro" id="IPR038506">
    <property type="entry name" value="GLE1-like_sf"/>
</dbReference>
<evidence type="ECO:0000256" key="2">
    <source>
        <dbReference type="ARBA" id="ARBA00011056"/>
    </source>
</evidence>
<protein>
    <recommendedName>
        <fullName evidence="10">mRNA export factor GLE1</fullName>
    </recommendedName>
    <alternativeName>
        <fullName evidence="12">GLE1 RNA export mediator</fullName>
    </alternativeName>
    <alternativeName>
        <fullName evidence="11">Nucleoporin GLE1</fullName>
    </alternativeName>
</protein>
<organism evidence="14 15">
    <name type="scientific">Nezara viridula</name>
    <name type="common">Southern green stink bug</name>
    <name type="synonym">Cimex viridulus</name>
    <dbReference type="NCBI Taxonomy" id="85310"/>
    <lineage>
        <taxon>Eukaryota</taxon>
        <taxon>Metazoa</taxon>
        <taxon>Ecdysozoa</taxon>
        <taxon>Arthropoda</taxon>
        <taxon>Hexapoda</taxon>
        <taxon>Insecta</taxon>
        <taxon>Pterygota</taxon>
        <taxon>Neoptera</taxon>
        <taxon>Paraneoptera</taxon>
        <taxon>Hemiptera</taxon>
        <taxon>Heteroptera</taxon>
        <taxon>Panheteroptera</taxon>
        <taxon>Pentatomomorpha</taxon>
        <taxon>Pentatomoidea</taxon>
        <taxon>Pentatomidae</taxon>
        <taxon>Pentatominae</taxon>
        <taxon>Nezara</taxon>
    </lineage>
</organism>
<evidence type="ECO:0000256" key="9">
    <source>
        <dbReference type="ARBA" id="ARBA00024680"/>
    </source>
</evidence>
<dbReference type="AlphaFoldDB" id="A0A9P0HMU9"/>
<dbReference type="Proteomes" id="UP001152798">
    <property type="component" value="Chromosome 6"/>
</dbReference>
<sequence length="679" mass="78569">MDKHSIPMAFLLNDGDIDKTGYQQLKVKSFMKAANCFPISHGISIGPNAVENTKWDSFTPSKIEEIENLYHSMEPITNNSTLLKQTTNFDDTEPNVRMNESSEKREDRLCRRRILAELENICYLESQERINQMRKEWLEREEMVNAQIESELEAEKLVREEKRKLELNTIQAKISQFHKYNRANSALIKKLTEDEGAIRAKELQLENEMKNLETKRMLKELDKIYHNEVEYREKYGEIAQIITTFSDNKFQNSISAEKDIVKTTNNEFLELIQKCKENDITPELVVKSYSLLSSIKKVHGSIMTKHDYFKKELENEAKRVQQELELREQKQKEEEEEKKNQLEAKKKEEDEKKKIQAAEETDGEINRLKATLQHYLKYASLFDKVKESLQAFMSDTSLKKFRSECQKAVNISVNAISPTSAAHMNDKLKKLTSILSGQQIMVNGKLFIPNQHPMGVQYCTYFLAQKIVKQGEDVVSSKPDAAFAIASVALAIWGDFPDFGNLLVAAFYEACPYLIPIYWDKEEGMSDVEYYKKLGFRYVDDERDEINVFLKKQGGIARLYFALMVAHMKSRSVHEHPWGAWQAWRWIAMFTSLNPEAEISATILLTMLEICGFTLMKAYGKQFKKLLHLICVHYVPEVEKVTPPGRGGPVTRLKSFLENMIGNARSLQPPKGLLQPNFW</sequence>
<feature type="compositionally biased region" description="Basic and acidic residues" evidence="13">
    <location>
        <begin position="328"/>
        <end position="357"/>
    </location>
</feature>
<dbReference type="OrthoDB" id="420884at2759"/>
<dbReference type="GO" id="GO:0005737">
    <property type="term" value="C:cytoplasm"/>
    <property type="evidence" value="ECO:0007669"/>
    <property type="project" value="TreeGrafter"/>
</dbReference>
<proteinExistence type="inferred from homology"/>